<proteinExistence type="predicted"/>
<dbReference type="GeneID" id="37125230"/>
<dbReference type="RefSeq" id="XP_025482178.1">
    <property type="nucleotide sequence ID" value="XM_025622774.1"/>
</dbReference>
<dbReference type="EMBL" id="KZ821452">
    <property type="protein sequence ID" value="PYH36700.1"/>
    <property type="molecule type" value="Genomic_DNA"/>
</dbReference>
<sequence length="75" mass="8731">MTTARLILQSCPNEMLQGNDDQASKIRKRRNRTEETGWIFKKIIERRTCLRGRRSFPALDPTAEVMLPTLSLNQQ</sequence>
<dbReference type="Proteomes" id="UP000247647">
    <property type="component" value="Unassembled WGS sequence"/>
</dbReference>
<gene>
    <name evidence="1" type="ORF">BO87DRAFT_374386</name>
</gene>
<evidence type="ECO:0000313" key="2">
    <source>
        <dbReference type="Proteomes" id="UP000247647"/>
    </source>
</evidence>
<name>A0A318YY96_ASPNB</name>
<evidence type="ECO:0000313" key="1">
    <source>
        <dbReference type="EMBL" id="PYH36700.1"/>
    </source>
</evidence>
<protein>
    <submittedName>
        <fullName evidence="1">Uncharacterized protein</fullName>
    </submittedName>
</protein>
<organism evidence="1 2">
    <name type="scientific">Aspergillus neoniger (strain CBS 115656)</name>
    <dbReference type="NCBI Taxonomy" id="1448310"/>
    <lineage>
        <taxon>Eukaryota</taxon>
        <taxon>Fungi</taxon>
        <taxon>Dikarya</taxon>
        <taxon>Ascomycota</taxon>
        <taxon>Pezizomycotina</taxon>
        <taxon>Eurotiomycetes</taxon>
        <taxon>Eurotiomycetidae</taxon>
        <taxon>Eurotiales</taxon>
        <taxon>Aspergillaceae</taxon>
        <taxon>Aspergillus</taxon>
        <taxon>Aspergillus subgen. Circumdati</taxon>
    </lineage>
</organism>
<reference evidence="1" key="1">
    <citation type="submission" date="2016-12" db="EMBL/GenBank/DDBJ databases">
        <title>The genomes of Aspergillus section Nigri reveals drivers in fungal speciation.</title>
        <authorList>
            <consortium name="DOE Joint Genome Institute"/>
            <person name="Vesth T.C."/>
            <person name="Nybo J."/>
            <person name="Theobald S."/>
            <person name="Brandl J."/>
            <person name="Frisvad J.C."/>
            <person name="Nielsen K.F."/>
            <person name="Lyhne E.K."/>
            <person name="Kogle M.E."/>
            <person name="Kuo A."/>
            <person name="Riley R."/>
            <person name="Clum A."/>
            <person name="Nolan M."/>
            <person name="Lipzen A."/>
            <person name="Salamov A."/>
            <person name="Henrissat B."/>
            <person name="Wiebenga A."/>
            <person name="De Vries R.P."/>
            <person name="Grigoriev I.V."/>
            <person name="Mortensen U.H."/>
            <person name="Andersen M.R."/>
            <person name="Baker S.E."/>
        </authorList>
    </citation>
    <scope>NUCLEOTIDE SEQUENCE [LARGE SCALE GENOMIC DNA]</scope>
    <source>
        <strain evidence="1">CBS 115656</strain>
    </source>
</reference>
<keyword evidence="2" id="KW-1185">Reference proteome</keyword>
<accession>A0A318YY96</accession>
<dbReference type="AlphaFoldDB" id="A0A318YY96"/>